<keyword evidence="2" id="KW-1185">Reference proteome</keyword>
<reference evidence="1" key="1">
    <citation type="submission" date="2021-06" db="EMBL/GenBank/DDBJ databases">
        <title>Comparative genomics, transcriptomics and evolutionary studies reveal genomic signatures of adaptation to plant cell wall in hemibiotrophic fungi.</title>
        <authorList>
            <consortium name="DOE Joint Genome Institute"/>
            <person name="Baroncelli R."/>
            <person name="Diaz J.F."/>
            <person name="Benocci T."/>
            <person name="Peng M."/>
            <person name="Battaglia E."/>
            <person name="Haridas S."/>
            <person name="Andreopoulos W."/>
            <person name="Labutti K."/>
            <person name="Pangilinan J."/>
            <person name="Floch G.L."/>
            <person name="Makela M.R."/>
            <person name="Henrissat B."/>
            <person name="Grigoriev I.V."/>
            <person name="Crouch J.A."/>
            <person name="De Vries R.P."/>
            <person name="Sukno S.A."/>
            <person name="Thon M.R."/>
        </authorList>
    </citation>
    <scope>NUCLEOTIDE SEQUENCE</scope>
    <source>
        <strain evidence="1">MAFF235873</strain>
    </source>
</reference>
<organism evidence="1 2">
    <name type="scientific">Colletotrichum zoysiae</name>
    <dbReference type="NCBI Taxonomy" id="1216348"/>
    <lineage>
        <taxon>Eukaryota</taxon>
        <taxon>Fungi</taxon>
        <taxon>Dikarya</taxon>
        <taxon>Ascomycota</taxon>
        <taxon>Pezizomycotina</taxon>
        <taxon>Sordariomycetes</taxon>
        <taxon>Hypocreomycetidae</taxon>
        <taxon>Glomerellales</taxon>
        <taxon>Glomerellaceae</taxon>
        <taxon>Colletotrichum</taxon>
        <taxon>Colletotrichum graminicola species complex</taxon>
    </lineage>
</organism>
<proteinExistence type="predicted"/>
<dbReference type="AlphaFoldDB" id="A0AAD9HLB7"/>
<name>A0AAD9HLB7_9PEZI</name>
<protein>
    <submittedName>
        <fullName evidence="1">Uncharacterized protein</fullName>
    </submittedName>
</protein>
<gene>
    <name evidence="1" type="ORF">LX32DRAFT_283715</name>
</gene>
<evidence type="ECO:0000313" key="1">
    <source>
        <dbReference type="EMBL" id="KAK2031246.1"/>
    </source>
</evidence>
<comment type="caution">
    <text evidence="1">The sequence shown here is derived from an EMBL/GenBank/DDBJ whole genome shotgun (WGS) entry which is preliminary data.</text>
</comment>
<accession>A0AAD9HLB7</accession>
<evidence type="ECO:0000313" key="2">
    <source>
        <dbReference type="Proteomes" id="UP001232148"/>
    </source>
</evidence>
<sequence>MQAGRQGWVMTPTLVGWVGSFGHTVCGGMWGRNSLWQFYVRIQHSTVSTYLPTYLPCAVSRPRVGLPTTYIHAHPLVDLDINVIKPPPSAMLARSRKQLERDPEARLSRDGIGVVCSGHSYAGARQSRRNLRTCQSAEYHHHHLNGEQQGGRQGPGNPGLFP</sequence>
<dbReference type="Proteomes" id="UP001232148">
    <property type="component" value="Unassembled WGS sequence"/>
</dbReference>
<dbReference type="EMBL" id="MU842842">
    <property type="protein sequence ID" value="KAK2031246.1"/>
    <property type="molecule type" value="Genomic_DNA"/>
</dbReference>